<dbReference type="Proteomes" id="UP000239649">
    <property type="component" value="Unassembled WGS sequence"/>
</dbReference>
<evidence type="ECO:0000313" key="5">
    <source>
        <dbReference type="Proteomes" id="UP000239649"/>
    </source>
</evidence>
<dbReference type="InterPro" id="IPR001660">
    <property type="entry name" value="SAM"/>
</dbReference>
<feature type="compositionally biased region" description="Pro residues" evidence="2">
    <location>
        <begin position="93"/>
        <end position="109"/>
    </location>
</feature>
<organism evidence="4 5">
    <name type="scientific">Micractinium conductrix</name>
    <dbReference type="NCBI Taxonomy" id="554055"/>
    <lineage>
        <taxon>Eukaryota</taxon>
        <taxon>Viridiplantae</taxon>
        <taxon>Chlorophyta</taxon>
        <taxon>core chlorophytes</taxon>
        <taxon>Trebouxiophyceae</taxon>
        <taxon>Chlorellales</taxon>
        <taxon>Chlorellaceae</taxon>
        <taxon>Chlorella clade</taxon>
        <taxon>Micractinium</taxon>
    </lineage>
</organism>
<keyword evidence="1" id="KW-0175">Coiled coil</keyword>
<comment type="caution">
    <text evidence="4">The sequence shown here is derived from an EMBL/GenBank/DDBJ whole genome shotgun (WGS) entry which is preliminary data.</text>
</comment>
<proteinExistence type="predicted"/>
<sequence>MASSAPHAWSVQQVSDWLTSSLELPATVATEFQANAIGGPELVTLSDEDLTNELGLTSLQARKVRRALVELGVAAPAAPAAATPAVAPAMAPAAPPPAAAPAVAPPPKQAAPSFAPADLERYSSLKAQIASLQALQVGSKVAQAKQHAGAQQARLAAAHQALPGAQEAVAEAQKANVKMEEDKWYPGKALGGKSKQQEKLEHTRAALAAAQKRLADVQAAISDGQAQFGEAQKQLSAWQGKAAELETAQRTLEQLVDRMFASPAWQAAPRVAEIGDALRGLETQAAEARRGVTSYGRGAQLLTGAAKQLEGALQSLRTTQVMNMVGMGRGMAFAARTGMPGRMQPGGLMGDMVELAIFRRANEAVSSAARDTAEARALLGSALPQVDEEILKSARAGLFINMLTGGAMMDVMQAAMVRRSVAQVEKLLSQVLPAAQWAQSNLSAYQGRDASLRGQMDAKRGELGAYRSQQLAAALAPAPTGAAAVAAKVEQLSLI</sequence>
<dbReference type="Pfam" id="PF07647">
    <property type="entry name" value="SAM_2"/>
    <property type="match status" value="1"/>
</dbReference>
<dbReference type="STRING" id="554055.A0A2P6VDE2"/>
<protein>
    <recommendedName>
        <fullName evidence="3">SAM domain-containing protein</fullName>
    </recommendedName>
</protein>
<reference evidence="4 5" key="1">
    <citation type="journal article" date="2018" name="Plant J.">
        <title>Genome sequences of Chlorella sorokiniana UTEX 1602 and Micractinium conductrix SAG 241.80: implications to maltose excretion by a green alga.</title>
        <authorList>
            <person name="Arriola M.B."/>
            <person name="Velmurugan N."/>
            <person name="Zhang Y."/>
            <person name="Plunkett M.H."/>
            <person name="Hondzo H."/>
            <person name="Barney B.M."/>
        </authorList>
    </citation>
    <scope>NUCLEOTIDE SEQUENCE [LARGE SCALE GENOMIC DNA]</scope>
    <source>
        <strain evidence="4 5">SAG 241.80</strain>
    </source>
</reference>
<dbReference type="PANTHER" id="PTHR21974">
    <property type="entry name" value="RE15880P"/>
    <property type="match status" value="1"/>
</dbReference>
<dbReference type="PROSITE" id="PS50105">
    <property type="entry name" value="SAM_DOMAIN"/>
    <property type="match status" value="1"/>
</dbReference>
<dbReference type="PANTHER" id="PTHR21974:SF2">
    <property type="entry name" value="RE15880P"/>
    <property type="match status" value="1"/>
</dbReference>
<accession>A0A2P6VDE2</accession>
<dbReference type="AlphaFoldDB" id="A0A2P6VDE2"/>
<dbReference type="EMBL" id="LHPF02000011">
    <property type="protein sequence ID" value="PSC72099.1"/>
    <property type="molecule type" value="Genomic_DNA"/>
</dbReference>
<feature type="coiled-coil region" evidence="1">
    <location>
        <begin position="162"/>
        <end position="227"/>
    </location>
</feature>
<name>A0A2P6VDE2_9CHLO</name>
<evidence type="ECO:0000256" key="1">
    <source>
        <dbReference type="SAM" id="Coils"/>
    </source>
</evidence>
<dbReference type="InterPro" id="IPR013761">
    <property type="entry name" value="SAM/pointed_sf"/>
</dbReference>
<evidence type="ECO:0000256" key="2">
    <source>
        <dbReference type="SAM" id="MobiDB-lite"/>
    </source>
</evidence>
<feature type="domain" description="SAM" evidence="3">
    <location>
        <begin position="9"/>
        <end position="63"/>
    </location>
</feature>
<evidence type="ECO:0000259" key="3">
    <source>
        <dbReference type="PROSITE" id="PS50105"/>
    </source>
</evidence>
<gene>
    <name evidence="4" type="ORF">C2E20_4619</name>
</gene>
<dbReference type="OrthoDB" id="512047at2759"/>
<keyword evidence="5" id="KW-1185">Reference proteome</keyword>
<evidence type="ECO:0000313" key="4">
    <source>
        <dbReference type="EMBL" id="PSC72099.1"/>
    </source>
</evidence>
<dbReference type="SUPFAM" id="SSF47769">
    <property type="entry name" value="SAM/Pointed domain"/>
    <property type="match status" value="1"/>
</dbReference>
<feature type="region of interest" description="Disordered" evidence="2">
    <location>
        <begin position="89"/>
        <end position="114"/>
    </location>
</feature>
<dbReference type="Gene3D" id="1.10.150.50">
    <property type="entry name" value="Transcription Factor, Ets-1"/>
    <property type="match status" value="1"/>
</dbReference>